<dbReference type="RefSeq" id="WP_380868929.1">
    <property type="nucleotide sequence ID" value="NZ_JBHUMA010000006.1"/>
</dbReference>
<dbReference type="InterPro" id="IPR039426">
    <property type="entry name" value="TonB-dep_rcpt-like"/>
</dbReference>
<evidence type="ECO:0000256" key="4">
    <source>
        <dbReference type="ARBA" id="ARBA00022692"/>
    </source>
</evidence>
<keyword evidence="13" id="KW-0675">Receptor</keyword>
<dbReference type="Gene3D" id="2.170.130.10">
    <property type="entry name" value="TonB-dependent receptor, plug domain"/>
    <property type="match status" value="1"/>
</dbReference>
<evidence type="ECO:0000256" key="1">
    <source>
        <dbReference type="ARBA" id="ARBA00004571"/>
    </source>
</evidence>
<evidence type="ECO:0000256" key="5">
    <source>
        <dbReference type="ARBA" id="ARBA00023077"/>
    </source>
</evidence>
<evidence type="ECO:0000256" key="8">
    <source>
        <dbReference type="PROSITE-ProRule" id="PRU01360"/>
    </source>
</evidence>
<keyword evidence="7 8" id="KW-0998">Cell outer membrane</keyword>
<dbReference type="InterPro" id="IPR036942">
    <property type="entry name" value="Beta-barrel_TonB_sf"/>
</dbReference>
<name>A0ABW5NL89_9SPHI</name>
<keyword evidence="5 9" id="KW-0798">TonB box</keyword>
<keyword evidence="14" id="KW-1185">Reference proteome</keyword>
<keyword evidence="6 8" id="KW-0472">Membrane</keyword>
<dbReference type="PROSITE" id="PS52016">
    <property type="entry name" value="TONB_DEPENDENT_REC_3"/>
    <property type="match status" value="1"/>
</dbReference>
<gene>
    <name evidence="13" type="ORF">ACFSQ3_07525</name>
</gene>
<organism evidence="13 14">
    <name type="scientific">Sphingobacterium corticis</name>
    <dbReference type="NCBI Taxonomy" id="1812823"/>
    <lineage>
        <taxon>Bacteria</taxon>
        <taxon>Pseudomonadati</taxon>
        <taxon>Bacteroidota</taxon>
        <taxon>Sphingobacteriia</taxon>
        <taxon>Sphingobacteriales</taxon>
        <taxon>Sphingobacteriaceae</taxon>
        <taxon>Sphingobacterium</taxon>
    </lineage>
</organism>
<reference evidence="14" key="1">
    <citation type="journal article" date="2019" name="Int. J. Syst. Evol. Microbiol.">
        <title>The Global Catalogue of Microorganisms (GCM) 10K type strain sequencing project: providing services to taxonomists for standard genome sequencing and annotation.</title>
        <authorList>
            <consortium name="The Broad Institute Genomics Platform"/>
            <consortium name="The Broad Institute Genome Sequencing Center for Infectious Disease"/>
            <person name="Wu L."/>
            <person name="Ma J."/>
        </authorList>
    </citation>
    <scope>NUCLEOTIDE SEQUENCE [LARGE SCALE GENOMIC DNA]</scope>
    <source>
        <strain evidence="14">KCTC 42248</strain>
    </source>
</reference>
<evidence type="ECO:0000256" key="10">
    <source>
        <dbReference type="SAM" id="SignalP"/>
    </source>
</evidence>
<protein>
    <submittedName>
        <fullName evidence="13">TonB-dependent receptor</fullName>
    </submittedName>
</protein>
<keyword evidence="2 8" id="KW-0813">Transport</keyword>
<evidence type="ECO:0000256" key="2">
    <source>
        <dbReference type="ARBA" id="ARBA00022448"/>
    </source>
</evidence>
<comment type="similarity">
    <text evidence="8 9">Belongs to the TonB-dependent receptor family.</text>
</comment>
<dbReference type="Gene3D" id="2.40.170.20">
    <property type="entry name" value="TonB-dependent receptor, beta-barrel domain"/>
    <property type="match status" value="1"/>
</dbReference>
<evidence type="ECO:0000259" key="12">
    <source>
        <dbReference type="Pfam" id="PF07715"/>
    </source>
</evidence>
<dbReference type="PANTHER" id="PTHR30069:SF28">
    <property type="entry name" value="TONB-DEPENDENT RECEPTOR YNCD-RELATED"/>
    <property type="match status" value="1"/>
</dbReference>
<keyword evidence="10" id="KW-0732">Signal</keyword>
<proteinExistence type="inferred from homology"/>
<feature type="signal peptide" evidence="10">
    <location>
        <begin position="1"/>
        <end position="23"/>
    </location>
</feature>
<dbReference type="InterPro" id="IPR000531">
    <property type="entry name" value="Beta-barrel_TonB"/>
</dbReference>
<dbReference type="PANTHER" id="PTHR30069">
    <property type="entry name" value="TONB-DEPENDENT OUTER MEMBRANE RECEPTOR"/>
    <property type="match status" value="1"/>
</dbReference>
<dbReference type="EMBL" id="JBHUMA010000006">
    <property type="protein sequence ID" value="MFD2598799.1"/>
    <property type="molecule type" value="Genomic_DNA"/>
</dbReference>
<dbReference type="InterPro" id="IPR012910">
    <property type="entry name" value="Plug_dom"/>
</dbReference>
<evidence type="ECO:0000313" key="13">
    <source>
        <dbReference type="EMBL" id="MFD2598799.1"/>
    </source>
</evidence>
<sequence>MRCTISILAVSVFMLGALPSSYAQSTSDSTIQRIAPVSIRSYFSSQPFLQHTSSAKVLTSELLRSQAPGSMLPAINTTAGVRMEERSPGSYRLALRGSMLRSPFGVRNTKIYMDEVPLTDAGGNTYLNSIDPVGIQQITIIKGPDGSLFGPNSGGVVRITPNGFDTYQPTTSAQIAAGSFGLFHQQLTHSQRLGDKYQFSFDQSFMRSDGYRDHTASKRLYLQTAHQWDYTDKGRLKLLALFSDLDYQTPGGLTQAQFDENPRQARPATAAIPGSREQKAAIYNKTLIGGLTHEYQFNEHWTHSATLFGSYTDFRNPFISNYEFRYEKNAGVRTFLSYTPTGSDMVDWQMQVGLEAQRGWYDVKNYDNNLGVKGDPQQFDRLENGQHFYFYRASALFFDKLNAEASIGWNFNNTQFRQLYPEAANAQGDINFDPTWMPRFALSYLPHPQFAIRGSLSKGYSPPTLAEVRSSNNVINVNLRPENGYNYELGLRTETKDRRWMADFSAYQYDLKEGIVRQLNEAGAEFFVNAGAIRQRGLELQLMGQIVPTKQSGFIRSMQLSNAITYQDYRFREYATVTGNTNTDYSGNAVTSIPRWISVNTLHTELPKNTGINIMHNHTSSIPLNDANTVSAKGYNLIQAKVFWIIPTGAKYRVELFAGIDNLLNEKYSLGNDINAFGGRFFNAAPSRNYYGGLRVQR</sequence>
<comment type="caution">
    <text evidence="13">The sequence shown here is derived from an EMBL/GenBank/DDBJ whole genome shotgun (WGS) entry which is preliminary data.</text>
</comment>
<keyword evidence="4 8" id="KW-0812">Transmembrane</keyword>
<evidence type="ECO:0000256" key="3">
    <source>
        <dbReference type="ARBA" id="ARBA00022452"/>
    </source>
</evidence>
<accession>A0ABW5NL89</accession>
<evidence type="ECO:0000256" key="6">
    <source>
        <dbReference type="ARBA" id="ARBA00023136"/>
    </source>
</evidence>
<evidence type="ECO:0000256" key="9">
    <source>
        <dbReference type="RuleBase" id="RU003357"/>
    </source>
</evidence>
<feature type="domain" description="TonB-dependent receptor plug" evidence="12">
    <location>
        <begin position="52"/>
        <end position="156"/>
    </location>
</feature>
<dbReference type="Pfam" id="PF00593">
    <property type="entry name" value="TonB_dep_Rec_b-barrel"/>
    <property type="match status" value="1"/>
</dbReference>
<evidence type="ECO:0000259" key="11">
    <source>
        <dbReference type="Pfam" id="PF00593"/>
    </source>
</evidence>
<feature type="domain" description="TonB-dependent receptor-like beta-barrel" evidence="11">
    <location>
        <begin position="228"/>
        <end position="663"/>
    </location>
</feature>
<dbReference type="SUPFAM" id="SSF56935">
    <property type="entry name" value="Porins"/>
    <property type="match status" value="1"/>
</dbReference>
<evidence type="ECO:0000313" key="14">
    <source>
        <dbReference type="Proteomes" id="UP001597393"/>
    </source>
</evidence>
<evidence type="ECO:0000256" key="7">
    <source>
        <dbReference type="ARBA" id="ARBA00023237"/>
    </source>
</evidence>
<comment type="subcellular location">
    <subcellularLocation>
        <location evidence="1 8">Cell outer membrane</location>
        <topology evidence="1 8">Multi-pass membrane protein</topology>
    </subcellularLocation>
</comment>
<keyword evidence="3 8" id="KW-1134">Transmembrane beta strand</keyword>
<dbReference type="InterPro" id="IPR037066">
    <property type="entry name" value="Plug_dom_sf"/>
</dbReference>
<dbReference type="Proteomes" id="UP001597393">
    <property type="component" value="Unassembled WGS sequence"/>
</dbReference>
<dbReference type="Pfam" id="PF07715">
    <property type="entry name" value="Plug"/>
    <property type="match status" value="1"/>
</dbReference>
<feature type="chain" id="PRO_5047187843" evidence="10">
    <location>
        <begin position="24"/>
        <end position="698"/>
    </location>
</feature>